<protein>
    <submittedName>
        <fullName evidence="3">Uncharacterized protein</fullName>
    </submittedName>
</protein>
<evidence type="ECO:0000259" key="2">
    <source>
        <dbReference type="Pfam" id="PF22013"/>
    </source>
</evidence>
<reference evidence="3 4" key="1">
    <citation type="submission" date="2016-10" db="EMBL/GenBank/DDBJ databases">
        <authorList>
            <person name="de Groot N.N."/>
        </authorList>
    </citation>
    <scope>NUCLEOTIDE SEQUENCE [LARGE SCALE GENOMIC DNA]</scope>
    <source>
        <strain evidence="3 4">DSM 21035</strain>
    </source>
</reference>
<dbReference type="Pfam" id="PF18096">
    <property type="entry name" value="Thump_like"/>
    <property type="match status" value="1"/>
</dbReference>
<dbReference type="InterPro" id="IPR041497">
    <property type="entry name" value="Thump-like"/>
</dbReference>
<dbReference type="SUPFAM" id="SSF53335">
    <property type="entry name" value="S-adenosyl-L-methionine-dependent methyltransferases"/>
    <property type="match status" value="1"/>
</dbReference>
<dbReference type="InterPro" id="IPR054168">
    <property type="entry name" value="PG_1098_Fer"/>
</dbReference>
<sequence length="412" mass="47524">MLKNSLKTYSFYLNKYILNTEIQNFINSNINSDTNALLLKGTNFSNVKTNEIVEQIEAKKRCQKKLPTWFKTKNIYYPNKLNIEQTSSETTAKYKSELISGNTLIDITGGFGVDSFYFSKQFEKVVHCEINPELSTIVKHNYQQLKVDKIETHNTDGLGYLQQNDDLHYSWIYIDPSRRHDSKGKVFFLRDCLPNVPENLELLFRHSRNVMIKTSPLLDISAGNNGLKYVKTIHVVAINNEVKELLWILENGFNGVISIETVNLKKASIERFGFKLEEKHLTKTTYSKPLTYLYEPNTAILKSGGFNQVSLQLNVNKLHQHSHLYTSDNLIDFPGRCFIIQKIAPYNKKEIKQLNIKKANLTTRNFPQTVQQLREKFKIQDGGNDYLFFTTDANGNKIVIHCQKALATKKPH</sequence>
<feature type="domain" description="THUMP-like" evidence="1">
    <location>
        <begin position="335"/>
        <end position="404"/>
    </location>
</feature>
<proteinExistence type="predicted"/>
<dbReference type="Gene3D" id="3.40.50.150">
    <property type="entry name" value="Vaccinia Virus protein VP39"/>
    <property type="match status" value="1"/>
</dbReference>
<name>A0A1H9F5Z1_9FLAO</name>
<dbReference type="InterPro" id="IPR029063">
    <property type="entry name" value="SAM-dependent_MTases_sf"/>
</dbReference>
<dbReference type="Gene3D" id="1.10.10.1110">
    <property type="entry name" value="Methyltransferase PG1098, N-terminal domain"/>
    <property type="match status" value="1"/>
</dbReference>
<evidence type="ECO:0000313" key="4">
    <source>
        <dbReference type="Proteomes" id="UP000198999"/>
    </source>
</evidence>
<dbReference type="Proteomes" id="UP000198999">
    <property type="component" value="Unassembled WGS sequence"/>
</dbReference>
<gene>
    <name evidence="3" type="ORF">SAMN05421824_1385</name>
</gene>
<dbReference type="STRING" id="419940.SAMN05421824_1385"/>
<keyword evidence="4" id="KW-1185">Reference proteome</keyword>
<dbReference type="AlphaFoldDB" id="A0A1H9F5Z1"/>
<feature type="domain" description="PG-1098 ferredoxin-like" evidence="2">
    <location>
        <begin position="292"/>
        <end position="334"/>
    </location>
</feature>
<accession>A0A1H9F5Z1</accession>
<evidence type="ECO:0000259" key="1">
    <source>
        <dbReference type="Pfam" id="PF18096"/>
    </source>
</evidence>
<dbReference type="EMBL" id="FOFN01000002">
    <property type="protein sequence ID" value="SEQ33360.1"/>
    <property type="molecule type" value="Genomic_DNA"/>
</dbReference>
<evidence type="ECO:0000313" key="3">
    <source>
        <dbReference type="EMBL" id="SEQ33360.1"/>
    </source>
</evidence>
<dbReference type="Pfam" id="PF22013">
    <property type="entry name" value="PG_1098_Fer"/>
    <property type="match status" value="1"/>
</dbReference>
<organism evidence="3 4">
    <name type="scientific">Hyunsoonleella jejuensis</name>
    <dbReference type="NCBI Taxonomy" id="419940"/>
    <lineage>
        <taxon>Bacteria</taxon>
        <taxon>Pseudomonadati</taxon>
        <taxon>Bacteroidota</taxon>
        <taxon>Flavobacteriia</taxon>
        <taxon>Flavobacteriales</taxon>
        <taxon>Flavobacteriaceae</taxon>
    </lineage>
</organism>